<feature type="region of interest" description="Disordered" evidence="1">
    <location>
        <begin position="1"/>
        <end position="22"/>
    </location>
</feature>
<accession>A0ABW3DQJ4</accession>
<sequence>MTNLKEKVAAKAEAATEPPAEPGVVDLAQNDQTLLWLLERRTYFAEALPRHVDEHQFIQAAGLAMRDPYVAACTPQSLTAALMQCARFGLDPDGVHAAIVPYRSTATFIPMYQGYIELMYRSGRVDAVVFDFIREGDEWGFDQGRHAPEDFFHRPNLLNPGQPLIAYAFAWMRGGTRSQIVFQNRQQAIQIRDERSKAYQQAEQKRREDPKGFERNPTYGKYNSPWHTDFEAMWAKGPVRRLNKRVPTSPEIRELIKADISDDLLVERVQPVRLALPPKLTAQIEAPGTGEPPAPDYVCETCGAVGQHFEDECPRRGEAA</sequence>
<dbReference type="Proteomes" id="UP001597024">
    <property type="component" value="Unassembled WGS sequence"/>
</dbReference>
<gene>
    <name evidence="2" type="ORF">ACFQ08_11905</name>
</gene>
<evidence type="ECO:0000256" key="1">
    <source>
        <dbReference type="SAM" id="MobiDB-lite"/>
    </source>
</evidence>
<protein>
    <submittedName>
        <fullName evidence="2">Recombinase RecT</fullName>
    </submittedName>
</protein>
<proteinExistence type="predicted"/>
<evidence type="ECO:0000313" key="3">
    <source>
        <dbReference type="Proteomes" id="UP001597024"/>
    </source>
</evidence>
<feature type="region of interest" description="Disordered" evidence="1">
    <location>
        <begin position="193"/>
        <end position="220"/>
    </location>
</feature>
<evidence type="ECO:0000313" key="2">
    <source>
        <dbReference type="EMBL" id="MFD0885249.1"/>
    </source>
</evidence>
<dbReference type="Pfam" id="PF03837">
    <property type="entry name" value="RecT"/>
    <property type="match status" value="1"/>
</dbReference>
<comment type="caution">
    <text evidence="2">The sequence shown here is derived from an EMBL/GenBank/DDBJ whole genome shotgun (WGS) entry which is preliminary data.</text>
</comment>
<reference evidence="3" key="1">
    <citation type="journal article" date="2019" name="Int. J. Syst. Evol. Microbiol.">
        <title>The Global Catalogue of Microorganisms (GCM) 10K type strain sequencing project: providing services to taxonomists for standard genome sequencing and annotation.</title>
        <authorList>
            <consortium name="The Broad Institute Genomics Platform"/>
            <consortium name="The Broad Institute Genome Sequencing Center for Infectious Disease"/>
            <person name="Wu L."/>
            <person name="Ma J."/>
        </authorList>
    </citation>
    <scope>NUCLEOTIDE SEQUENCE [LARGE SCALE GENOMIC DNA]</scope>
    <source>
        <strain evidence="3">CCUG 62974</strain>
    </source>
</reference>
<dbReference type="NCBIfam" id="TIGR00616">
    <property type="entry name" value="rect"/>
    <property type="match status" value="1"/>
</dbReference>
<dbReference type="InterPro" id="IPR004590">
    <property type="entry name" value="ssDNA_annealing_RecT"/>
</dbReference>
<feature type="compositionally biased region" description="Basic and acidic residues" evidence="1">
    <location>
        <begin position="193"/>
        <end position="214"/>
    </location>
</feature>
<dbReference type="InterPro" id="IPR018330">
    <property type="entry name" value="RecT_fam"/>
</dbReference>
<name>A0ABW3DQJ4_9ACTN</name>
<organism evidence="2 3">
    <name type="scientific">Streptosporangium algeriense</name>
    <dbReference type="NCBI Taxonomy" id="1682748"/>
    <lineage>
        <taxon>Bacteria</taxon>
        <taxon>Bacillati</taxon>
        <taxon>Actinomycetota</taxon>
        <taxon>Actinomycetes</taxon>
        <taxon>Streptosporangiales</taxon>
        <taxon>Streptosporangiaceae</taxon>
        <taxon>Streptosporangium</taxon>
    </lineage>
</organism>
<feature type="compositionally biased region" description="Basic and acidic residues" evidence="1">
    <location>
        <begin position="1"/>
        <end position="10"/>
    </location>
</feature>
<dbReference type="EMBL" id="JBHTHX010000318">
    <property type="protein sequence ID" value="MFD0885249.1"/>
    <property type="molecule type" value="Genomic_DNA"/>
</dbReference>
<feature type="compositionally biased region" description="Low complexity" evidence="1">
    <location>
        <begin position="11"/>
        <end position="22"/>
    </location>
</feature>
<keyword evidence="3" id="KW-1185">Reference proteome</keyword>